<name>A0A1G2G4I1_9BACT</name>
<feature type="transmembrane region" description="Helical" evidence="5">
    <location>
        <begin position="7"/>
        <end position="28"/>
    </location>
</feature>
<keyword evidence="5" id="KW-0472">Membrane</keyword>
<evidence type="ECO:0000256" key="1">
    <source>
        <dbReference type="ARBA" id="ARBA00022801"/>
    </source>
</evidence>
<feature type="transmembrane region" description="Helical" evidence="5">
    <location>
        <begin position="34"/>
        <end position="54"/>
    </location>
</feature>
<dbReference type="Gene3D" id="3.40.1090.10">
    <property type="entry name" value="Cytosolic phospholipase A2 catalytic domain"/>
    <property type="match status" value="2"/>
</dbReference>
<evidence type="ECO:0000313" key="7">
    <source>
        <dbReference type="EMBL" id="OGZ45155.1"/>
    </source>
</evidence>
<gene>
    <name evidence="7" type="ORF">A2756_01680</name>
</gene>
<evidence type="ECO:0000313" key="8">
    <source>
        <dbReference type="Proteomes" id="UP000177785"/>
    </source>
</evidence>
<feature type="active site" description="Nucleophile" evidence="4">
    <location>
        <position position="44"/>
    </location>
</feature>
<accession>A0A1G2G4I1</accession>
<keyword evidence="1 4" id="KW-0378">Hydrolase</keyword>
<dbReference type="GO" id="GO:0016787">
    <property type="term" value="F:hydrolase activity"/>
    <property type="evidence" value="ECO:0007669"/>
    <property type="project" value="UniProtKB-UniRule"/>
</dbReference>
<keyword evidence="3 4" id="KW-0443">Lipid metabolism</keyword>
<dbReference type="EMBL" id="MHNL01000008">
    <property type="protein sequence ID" value="OGZ45155.1"/>
    <property type="molecule type" value="Genomic_DNA"/>
</dbReference>
<feature type="domain" description="PNPLA" evidence="6">
    <location>
        <begin position="9"/>
        <end position="175"/>
    </location>
</feature>
<dbReference type="STRING" id="1802115.A2756_01680"/>
<organism evidence="7 8">
    <name type="scientific">Candidatus Ryanbacteria bacterium RIFCSPHIGHO2_01_FULL_48_27</name>
    <dbReference type="NCBI Taxonomy" id="1802115"/>
    <lineage>
        <taxon>Bacteria</taxon>
        <taxon>Candidatus Ryaniibacteriota</taxon>
    </lineage>
</organism>
<dbReference type="PROSITE" id="PS51635">
    <property type="entry name" value="PNPLA"/>
    <property type="match status" value="1"/>
</dbReference>
<dbReference type="Pfam" id="PF01734">
    <property type="entry name" value="Patatin"/>
    <property type="match status" value="1"/>
</dbReference>
<dbReference type="PANTHER" id="PTHR14226">
    <property type="entry name" value="NEUROPATHY TARGET ESTERASE/SWISS CHEESE D.MELANOGASTER"/>
    <property type="match status" value="1"/>
</dbReference>
<dbReference type="Proteomes" id="UP000177785">
    <property type="component" value="Unassembled WGS sequence"/>
</dbReference>
<evidence type="ECO:0000256" key="4">
    <source>
        <dbReference type="PROSITE-ProRule" id="PRU01161"/>
    </source>
</evidence>
<evidence type="ECO:0000259" key="6">
    <source>
        <dbReference type="PROSITE" id="PS51635"/>
    </source>
</evidence>
<comment type="caution">
    <text evidence="7">The sequence shown here is derived from an EMBL/GenBank/DDBJ whole genome shotgun (WGS) entry which is preliminary data.</text>
</comment>
<dbReference type="InterPro" id="IPR016035">
    <property type="entry name" value="Acyl_Trfase/lysoPLipase"/>
</dbReference>
<dbReference type="AlphaFoldDB" id="A0A1G2G4I1"/>
<keyword evidence="2 4" id="KW-0442">Lipid degradation</keyword>
<evidence type="ECO:0000256" key="5">
    <source>
        <dbReference type="SAM" id="Phobius"/>
    </source>
</evidence>
<dbReference type="SUPFAM" id="SSF52151">
    <property type="entry name" value="FabD/lysophospholipase-like"/>
    <property type="match status" value="1"/>
</dbReference>
<evidence type="ECO:0000256" key="3">
    <source>
        <dbReference type="ARBA" id="ARBA00023098"/>
    </source>
</evidence>
<sequence length="245" mass="27214">MSSQKKIAIVCSGGGMRCAYTGGVLVALAEKHKFTSPDIIIAASGSAAFAFYYLTRQYKSIEHIATELLSTPKFISFLRPFKIMDIDYLVDEVFKKQAPLNIGLLSDLKTKYYIAATDSNSRTRSYFCNDSSVDIFEILRATKAIPFFYNKKVVINGIDYIDGTVSTSFDDALLKARELGATHIIGIDNRPREGLHADDFILIANRRQPAQLLTRDSRKLRAAFDLGFSDAARSAELSELLVNVC</sequence>
<comment type="caution">
    <text evidence="4">Lacks conserved residue(s) required for the propagation of feature annotation.</text>
</comment>
<keyword evidence="5" id="KW-0812">Transmembrane</keyword>
<feature type="active site" description="Proton acceptor" evidence="4">
    <location>
        <position position="162"/>
    </location>
</feature>
<evidence type="ECO:0000256" key="2">
    <source>
        <dbReference type="ARBA" id="ARBA00022963"/>
    </source>
</evidence>
<dbReference type="PANTHER" id="PTHR14226:SF25">
    <property type="entry name" value="PHOSPHOESTERASE"/>
    <property type="match status" value="1"/>
</dbReference>
<dbReference type="GO" id="GO:0016042">
    <property type="term" value="P:lipid catabolic process"/>
    <property type="evidence" value="ECO:0007669"/>
    <property type="project" value="UniProtKB-UniRule"/>
</dbReference>
<dbReference type="InterPro" id="IPR050301">
    <property type="entry name" value="NTE"/>
</dbReference>
<keyword evidence="5" id="KW-1133">Transmembrane helix</keyword>
<protein>
    <recommendedName>
        <fullName evidence="6">PNPLA domain-containing protein</fullName>
    </recommendedName>
</protein>
<reference evidence="7 8" key="1">
    <citation type="journal article" date="2016" name="Nat. Commun.">
        <title>Thousands of microbial genomes shed light on interconnected biogeochemical processes in an aquifer system.</title>
        <authorList>
            <person name="Anantharaman K."/>
            <person name="Brown C.T."/>
            <person name="Hug L.A."/>
            <person name="Sharon I."/>
            <person name="Castelle C.J."/>
            <person name="Probst A.J."/>
            <person name="Thomas B.C."/>
            <person name="Singh A."/>
            <person name="Wilkins M.J."/>
            <person name="Karaoz U."/>
            <person name="Brodie E.L."/>
            <person name="Williams K.H."/>
            <person name="Hubbard S.S."/>
            <person name="Banfield J.F."/>
        </authorList>
    </citation>
    <scope>NUCLEOTIDE SEQUENCE [LARGE SCALE GENOMIC DNA]</scope>
</reference>
<dbReference type="InterPro" id="IPR002641">
    <property type="entry name" value="PNPLA_dom"/>
</dbReference>
<proteinExistence type="predicted"/>